<dbReference type="Proteomes" id="UP001139981">
    <property type="component" value="Unassembled WGS sequence"/>
</dbReference>
<evidence type="ECO:0000313" key="2">
    <source>
        <dbReference type="Proteomes" id="UP001139981"/>
    </source>
</evidence>
<sequence length="141" mass="14930">MSGTNSKRKKYSWLPESNLAAVSGESSSSVAAAAAAARHEPKDKRVRQPRLQTRGEAKQKAREKAAARAGVEGLGIMSATTENAPEDAASNSGAREQSANAIIGLDSEDMAVDQSPGLVKTPQPAPPKVRRKHRKDSVDEL</sequence>
<feature type="non-terminal residue" evidence="1">
    <location>
        <position position="141"/>
    </location>
</feature>
<proteinExistence type="predicted"/>
<reference evidence="1" key="1">
    <citation type="submission" date="2022-07" db="EMBL/GenBank/DDBJ databases">
        <title>Phylogenomic reconstructions and comparative analyses of Kickxellomycotina fungi.</title>
        <authorList>
            <person name="Reynolds N.K."/>
            <person name="Stajich J.E."/>
            <person name="Barry K."/>
            <person name="Grigoriev I.V."/>
            <person name="Crous P."/>
            <person name="Smith M.E."/>
        </authorList>
    </citation>
    <scope>NUCLEOTIDE SEQUENCE</scope>
    <source>
        <strain evidence="1">CBS 190363</strain>
    </source>
</reference>
<keyword evidence="2" id="KW-1185">Reference proteome</keyword>
<evidence type="ECO:0000313" key="1">
    <source>
        <dbReference type="EMBL" id="KAJ2884749.1"/>
    </source>
</evidence>
<accession>A0ACC1LVR7</accession>
<gene>
    <name evidence="1" type="ORF">IWW38_005391</name>
</gene>
<dbReference type="EMBL" id="JANBVB010002489">
    <property type="protein sequence ID" value="KAJ2884749.1"/>
    <property type="molecule type" value="Genomic_DNA"/>
</dbReference>
<organism evidence="1 2">
    <name type="scientific">Coemansia aciculifera</name>
    <dbReference type="NCBI Taxonomy" id="417176"/>
    <lineage>
        <taxon>Eukaryota</taxon>
        <taxon>Fungi</taxon>
        <taxon>Fungi incertae sedis</taxon>
        <taxon>Zoopagomycota</taxon>
        <taxon>Kickxellomycotina</taxon>
        <taxon>Kickxellomycetes</taxon>
        <taxon>Kickxellales</taxon>
        <taxon>Kickxellaceae</taxon>
        <taxon>Coemansia</taxon>
    </lineage>
</organism>
<comment type="caution">
    <text evidence="1">The sequence shown here is derived from an EMBL/GenBank/DDBJ whole genome shotgun (WGS) entry which is preliminary data.</text>
</comment>
<protein>
    <submittedName>
        <fullName evidence="1">Uncharacterized protein</fullName>
    </submittedName>
</protein>
<name>A0ACC1LVR7_9FUNG</name>